<dbReference type="Proteomes" id="UP001189143">
    <property type="component" value="Unassembled WGS sequence"/>
</dbReference>
<dbReference type="AlphaFoldDB" id="A0AAD1YIR6"/>
<sequence length="47" mass="5551">MVNSGNSHRIQDLGSLLKNKAYSLCEEQRLYALFYILIMRDYGLWKV</sequence>
<protein>
    <submittedName>
        <fullName evidence="1">Uncharacterized protein</fullName>
    </submittedName>
</protein>
<dbReference type="EMBL" id="CAMTCP010000278">
    <property type="protein sequence ID" value="CAI3681754.1"/>
    <property type="molecule type" value="Genomic_DNA"/>
</dbReference>
<gene>
    <name evidence="1" type="ORF">CNEO2_770005</name>
</gene>
<name>A0AAD1YIR6_9CLOT</name>
<reference evidence="1" key="1">
    <citation type="submission" date="2022-10" db="EMBL/GenBank/DDBJ databases">
        <authorList>
            <person name="Aires J."/>
            <person name="Mesa V."/>
        </authorList>
    </citation>
    <scope>NUCLEOTIDE SEQUENCE</scope>
    <source>
        <strain evidence="1">Clostridium neonatale JD116</strain>
    </source>
</reference>
<evidence type="ECO:0000313" key="2">
    <source>
        <dbReference type="Proteomes" id="UP001189143"/>
    </source>
</evidence>
<accession>A0AAD1YIR6</accession>
<proteinExistence type="predicted"/>
<organism evidence="1 2">
    <name type="scientific">Clostridium neonatale</name>
    <dbReference type="NCBI Taxonomy" id="137838"/>
    <lineage>
        <taxon>Bacteria</taxon>
        <taxon>Bacillati</taxon>
        <taxon>Bacillota</taxon>
        <taxon>Clostridia</taxon>
        <taxon>Eubacteriales</taxon>
        <taxon>Clostridiaceae</taxon>
        <taxon>Clostridium</taxon>
    </lineage>
</organism>
<evidence type="ECO:0000313" key="1">
    <source>
        <dbReference type="EMBL" id="CAI3681754.1"/>
    </source>
</evidence>
<comment type="caution">
    <text evidence="1">The sequence shown here is derived from an EMBL/GenBank/DDBJ whole genome shotgun (WGS) entry which is preliminary data.</text>
</comment>